<comment type="caution">
    <text evidence="3">The sequence shown here is derived from an EMBL/GenBank/DDBJ whole genome shotgun (WGS) entry which is preliminary data.</text>
</comment>
<evidence type="ECO:0000256" key="1">
    <source>
        <dbReference type="SAM" id="Coils"/>
    </source>
</evidence>
<dbReference type="Proteomes" id="UP000266152">
    <property type="component" value="Unassembled WGS sequence"/>
</dbReference>
<feature type="region of interest" description="Disordered" evidence="2">
    <location>
        <begin position="445"/>
        <end position="470"/>
    </location>
</feature>
<accession>A0A395SNQ2</accession>
<feature type="compositionally biased region" description="Low complexity" evidence="2">
    <location>
        <begin position="447"/>
        <end position="457"/>
    </location>
</feature>
<feature type="region of interest" description="Disordered" evidence="2">
    <location>
        <begin position="202"/>
        <end position="238"/>
    </location>
</feature>
<dbReference type="AlphaFoldDB" id="A0A395SNQ2"/>
<sequence>MLWRTDAWSASYALEINGSPVDEAGSLRITITTRFDATTSFFELSIPIKIKHTRLKDDKDGDNSVSALCLRICSSAINTLSFVSTTTTPDAIQKKLTSHTTRLDFHMNRHVDVLVPKNADEPLVPARGQSGIVLDAIRQISNTTTLSVYIRDDTLSNTQLQTISDACSQDCSKSVRSDDHGLSSLYGGNGAKVIHLSAQTGQLPPSYNEIGSPPPSAPINPLKRRRQDSQAERSDAPTELQALLGKMEARMLAKMEERVKGLETEKQTSREGLHKRIEELENENQRLKESMEERIRGLESENRHLRESIHKLRALFENQSDDIDRVGEQTSENTAELVTIDDELTHVRHDVDELVVKTDSLERGDLVEMVKNDESPGDEQYNSNTLQYVGSSMTTMLDKLHVVQSARACIDMVAVILEIAFDVFLADAAWPRSALPAYVFEDRNSENDSSLRNSSSDAEPITPSIDEGTDTTRLYTI</sequence>
<evidence type="ECO:0000256" key="2">
    <source>
        <dbReference type="SAM" id="MobiDB-lite"/>
    </source>
</evidence>
<evidence type="ECO:0000313" key="4">
    <source>
        <dbReference type="Proteomes" id="UP000266152"/>
    </source>
</evidence>
<dbReference type="STRING" id="5514.A0A395SNQ2"/>
<name>A0A395SNQ2_FUSSP</name>
<feature type="compositionally biased region" description="Basic and acidic residues" evidence="2">
    <location>
        <begin position="227"/>
        <end position="236"/>
    </location>
</feature>
<organism evidence="3 4">
    <name type="scientific">Fusarium sporotrichioides</name>
    <dbReference type="NCBI Taxonomy" id="5514"/>
    <lineage>
        <taxon>Eukaryota</taxon>
        <taxon>Fungi</taxon>
        <taxon>Dikarya</taxon>
        <taxon>Ascomycota</taxon>
        <taxon>Pezizomycotina</taxon>
        <taxon>Sordariomycetes</taxon>
        <taxon>Hypocreomycetidae</taxon>
        <taxon>Hypocreales</taxon>
        <taxon>Nectriaceae</taxon>
        <taxon>Fusarium</taxon>
    </lineage>
</organism>
<evidence type="ECO:0000313" key="3">
    <source>
        <dbReference type="EMBL" id="RGP74006.1"/>
    </source>
</evidence>
<dbReference type="EMBL" id="PXOF01000023">
    <property type="protein sequence ID" value="RGP74006.1"/>
    <property type="molecule type" value="Genomic_DNA"/>
</dbReference>
<keyword evidence="4" id="KW-1185">Reference proteome</keyword>
<reference evidence="3 4" key="1">
    <citation type="journal article" date="2018" name="PLoS Pathog.">
        <title>Evolution of structural diversity of trichothecenes, a family of toxins produced by plant pathogenic and entomopathogenic fungi.</title>
        <authorList>
            <person name="Proctor R.H."/>
            <person name="McCormick S.P."/>
            <person name="Kim H.S."/>
            <person name="Cardoza R.E."/>
            <person name="Stanley A.M."/>
            <person name="Lindo L."/>
            <person name="Kelly A."/>
            <person name="Brown D.W."/>
            <person name="Lee T."/>
            <person name="Vaughan M.M."/>
            <person name="Alexander N.J."/>
            <person name="Busman M."/>
            <person name="Gutierrez S."/>
        </authorList>
    </citation>
    <scope>NUCLEOTIDE SEQUENCE [LARGE SCALE GENOMIC DNA]</scope>
    <source>
        <strain evidence="3 4">NRRL 3299</strain>
    </source>
</reference>
<keyword evidence="1" id="KW-0175">Coiled coil</keyword>
<proteinExistence type="predicted"/>
<gene>
    <name evidence="3" type="ORF">FSPOR_1700</name>
</gene>
<protein>
    <submittedName>
        <fullName evidence="3">Uncharacterized protein</fullName>
    </submittedName>
</protein>
<feature type="coiled-coil region" evidence="1">
    <location>
        <begin position="252"/>
        <end position="315"/>
    </location>
</feature>